<evidence type="ECO:0000256" key="5">
    <source>
        <dbReference type="ARBA" id="ARBA00023242"/>
    </source>
</evidence>
<proteinExistence type="predicted"/>
<dbReference type="InterPro" id="IPR036093">
    <property type="entry name" value="NAC_dom_sf"/>
</dbReference>
<feature type="compositionally biased region" description="Gly residues" evidence="6">
    <location>
        <begin position="176"/>
        <end position="189"/>
    </location>
</feature>
<evidence type="ECO:0000256" key="3">
    <source>
        <dbReference type="ARBA" id="ARBA00023125"/>
    </source>
</evidence>
<dbReference type="EMBL" id="BKCP01004738">
    <property type="protein sequence ID" value="GER33375.1"/>
    <property type="molecule type" value="Genomic_DNA"/>
</dbReference>
<comment type="caution">
    <text evidence="8">The sequence shown here is derived from an EMBL/GenBank/DDBJ whole genome shotgun (WGS) entry which is preliminary data.</text>
</comment>
<dbReference type="GO" id="GO:0003677">
    <property type="term" value="F:DNA binding"/>
    <property type="evidence" value="ECO:0007669"/>
    <property type="project" value="UniProtKB-KW"/>
</dbReference>
<dbReference type="AlphaFoldDB" id="A0A5A7PKH1"/>
<dbReference type="SUPFAM" id="SSF101941">
    <property type="entry name" value="NAC domain"/>
    <property type="match status" value="1"/>
</dbReference>
<dbReference type="GO" id="GO:0006355">
    <property type="term" value="P:regulation of DNA-templated transcription"/>
    <property type="evidence" value="ECO:0007669"/>
    <property type="project" value="InterPro"/>
</dbReference>
<evidence type="ECO:0000313" key="8">
    <source>
        <dbReference type="EMBL" id="GER33375.1"/>
    </source>
</evidence>
<keyword evidence="5" id="KW-0539">Nucleus</keyword>
<gene>
    <name evidence="8" type="ORF">STAS_09504</name>
</gene>
<feature type="domain" description="NAC" evidence="7">
    <location>
        <begin position="8"/>
        <end position="166"/>
    </location>
</feature>
<name>A0A5A7PKH1_STRAF</name>
<keyword evidence="9" id="KW-1185">Reference proteome</keyword>
<dbReference type="Gene3D" id="2.170.150.80">
    <property type="entry name" value="NAC domain"/>
    <property type="match status" value="1"/>
</dbReference>
<dbReference type="Proteomes" id="UP000325081">
    <property type="component" value="Unassembled WGS sequence"/>
</dbReference>
<keyword evidence="2" id="KW-0805">Transcription regulation</keyword>
<evidence type="ECO:0000313" key="9">
    <source>
        <dbReference type="Proteomes" id="UP000325081"/>
    </source>
</evidence>
<dbReference type="InterPro" id="IPR003441">
    <property type="entry name" value="NAC-dom"/>
</dbReference>
<evidence type="ECO:0000256" key="1">
    <source>
        <dbReference type="ARBA" id="ARBA00004123"/>
    </source>
</evidence>
<evidence type="ECO:0000256" key="6">
    <source>
        <dbReference type="SAM" id="MobiDB-lite"/>
    </source>
</evidence>
<evidence type="ECO:0000256" key="2">
    <source>
        <dbReference type="ARBA" id="ARBA00023015"/>
    </source>
</evidence>
<dbReference type="OrthoDB" id="1282201at2759"/>
<feature type="region of interest" description="Disordered" evidence="6">
    <location>
        <begin position="170"/>
        <end position="189"/>
    </location>
</feature>
<accession>A0A5A7PKH1</accession>
<dbReference type="PANTHER" id="PTHR31989">
    <property type="entry name" value="NAC DOMAIN-CONTAINING PROTEIN 82-RELATED"/>
    <property type="match status" value="1"/>
</dbReference>
<comment type="subcellular location">
    <subcellularLocation>
        <location evidence="1">Nucleus</location>
    </subcellularLocation>
</comment>
<keyword evidence="3" id="KW-0238">DNA-binding</keyword>
<dbReference type="GO" id="GO:0005634">
    <property type="term" value="C:nucleus"/>
    <property type="evidence" value="ECO:0007669"/>
    <property type="project" value="UniProtKB-SubCell"/>
</dbReference>
<keyword evidence="4" id="KW-0804">Transcription</keyword>
<protein>
    <submittedName>
        <fullName evidence="8">NAC transcription factor</fullName>
    </submittedName>
</protein>
<sequence>MAAPVDNYPMGVRFHPTDEECCRYLIGAVTGNPIAGDHLIISTADLFGEKEPWEFFSPEDEHQERYFYTRLKRIAKNNNNSNNQRFSRNIGNGTWSNKGQRAFIHGERGELLGHKRTFRYVARKECCSSADFFGEWFLKEYTVPDCKLGQVKAEFKDYVLCLLRRKKNKKKRKSGPGRGLGESGNGPGPDEGGLAYLLSTLGDQSRPADQGYSGNLRMDVGSVVPSDGVCWVNGNPVGLWESSVDDVDLEDDNLGSLISFDMDDKDLVWKLENWFGGSCGAMSSEECFMYPMWG</sequence>
<dbReference type="Pfam" id="PF02365">
    <property type="entry name" value="NAM"/>
    <property type="match status" value="1"/>
</dbReference>
<reference evidence="9" key="1">
    <citation type="journal article" date="2019" name="Curr. Biol.">
        <title>Genome Sequence of Striga asiatica Provides Insight into the Evolution of Plant Parasitism.</title>
        <authorList>
            <person name="Yoshida S."/>
            <person name="Kim S."/>
            <person name="Wafula E.K."/>
            <person name="Tanskanen J."/>
            <person name="Kim Y.M."/>
            <person name="Honaas L."/>
            <person name="Yang Z."/>
            <person name="Spallek T."/>
            <person name="Conn C.E."/>
            <person name="Ichihashi Y."/>
            <person name="Cheong K."/>
            <person name="Cui S."/>
            <person name="Der J.P."/>
            <person name="Gundlach H."/>
            <person name="Jiao Y."/>
            <person name="Hori C."/>
            <person name="Ishida J.K."/>
            <person name="Kasahara H."/>
            <person name="Kiba T."/>
            <person name="Kim M.S."/>
            <person name="Koo N."/>
            <person name="Laohavisit A."/>
            <person name="Lee Y.H."/>
            <person name="Lumba S."/>
            <person name="McCourt P."/>
            <person name="Mortimer J.C."/>
            <person name="Mutuku J.M."/>
            <person name="Nomura T."/>
            <person name="Sasaki-Sekimoto Y."/>
            <person name="Seto Y."/>
            <person name="Wang Y."/>
            <person name="Wakatake T."/>
            <person name="Sakakibara H."/>
            <person name="Demura T."/>
            <person name="Yamaguchi S."/>
            <person name="Yoneyama K."/>
            <person name="Manabe R.I."/>
            <person name="Nelson D.C."/>
            <person name="Schulman A.H."/>
            <person name="Timko M.P."/>
            <person name="dePamphilis C.W."/>
            <person name="Choi D."/>
            <person name="Shirasu K."/>
        </authorList>
    </citation>
    <scope>NUCLEOTIDE SEQUENCE [LARGE SCALE GENOMIC DNA]</scope>
    <source>
        <strain evidence="9">cv. UVA1</strain>
    </source>
</reference>
<organism evidence="8 9">
    <name type="scientific">Striga asiatica</name>
    <name type="common">Asiatic witchweed</name>
    <name type="synonym">Buchnera asiatica</name>
    <dbReference type="NCBI Taxonomy" id="4170"/>
    <lineage>
        <taxon>Eukaryota</taxon>
        <taxon>Viridiplantae</taxon>
        <taxon>Streptophyta</taxon>
        <taxon>Embryophyta</taxon>
        <taxon>Tracheophyta</taxon>
        <taxon>Spermatophyta</taxon>
        <taxon>Magnoliopsida</taxon>
        <taxon>eudicotyledons</taxon>
        <taxon>Gunneridae</taxon>
        <taxon>Pentapetalae</taxon>
        <taxon>asterids</taxon>
        <taxon>lamiids</taxon>
        <taxon>Lamiales</taxon>
        <taxon>Orobanchaceae</taxon>
        <taxon>Buchnereae</taxon>
        <taxon>Striga</taxon>
    </lineage>
</organism>
<evidence type="ECO:0000256" key="4">
    <source>
        <dbReference type="ARBA" id="ARBA00023163"/>
    </source>
</evidence>
<dbReference type="PROSITE" id="PS51005">
    <property type="entry name" value="NAC"/>
    <property type="match status" value="1"/>
</dbReference>
<evidence type="ECO:0000259" key="7">
    <source>
        <dbReference type="PROSITE" id="PS51005"/>
    </source>
</evidence>